<sequence>MASGILQLRGINGLGGWNWMFLIEGVITVLSAGLFFFVFPRSPYYTKGGLNFGGWFTDRQARIAVTRVVRDDPMKLNYETRVKPSDVVAALTDYRVWGHLIITVVGLTFHTPYGLYLPSIIKSFGYNVYISNALTAPNYILGFITMTLMTSHSDKVGERGFHGMFAVTWWIVGFALLQFLPDNSPKGVFYLATLIISSGPSTHPMNIAWMTENTAPVGKRTVASGLIIGFANIYAVYASQIYQPWDAPRYHVGNYIILAFLGVTFFLWLGQKYIYIYLNKTRAAIWKGYSEDDKAHYNATTNHQGSERLDFTFKT</sequence>
<gene>
    <name evidence="7" type="ORF">CcCBS67573_g08654</name>
</gene>
<accession>A0A507EJI6</accession>
<dbReference type="AlphaFoldDB" id="A0A507EJI6"/>
<evidence type="ECO:0000313" key="7">
    <source>
        <dbReference type="EMBL" id="TPX63527.1"/>
    </source>
</evidence>
<dbReference type="GO" id="GO:0022857">
    <property type="term" value="F:transmembrane transporter activity"/>
    <property type="evidence" value="ECO:0007669"/>
    <property type="project" value="InterPro"/>
</dbReference>
<dbReference type="SUPFAM" id="SSF103473">
    <property type="entry name" value="MFS general substrate transporter"/>
    <property type="match status" value="1"/>
</dbReference>
<reference evidence="7 8" key="1">
    <citation type="journal article" date="2019" name="Sci. Rep.">
        <title>Comparative genomics of chytrid fungi reveal insights into the obligate biotrophic and pathogenic lifestyle of Synchytrium endobioticum.</title>
        <authorList>
            <person name="van de Vossenberg B.T.L.H."/>
            <person name="Warris S."/>
            <person name="Nguyen H.D.T."/>
            <person name="van Gent-Pelzer M.P.E."/>
            <person name="Joly D.L."/>
            <person name="van de Geest H.C."/>
            <person name="Bonants P.J.M."/>
            <person name="Smith D.S."/>
            <person name="Levesque C.A."/>
            <person name="van der Lee T.A.J."/>
        </authorList>
    </citation>
    <scope>NUCLEOTIDE SEQUENCE [LARGE SCALE GENOMIC DNA]</scope>
    <source>
        <strain evidence="7 8">CBS 675.73</strain>
    </source>
</reference>
<dbReference type="GO" id="GO:0016020">
    <property type="term" value="C:membrane"/>
    <property type="evidence" value="ECO:0007669"/>
    <property type="project" value="UniProtKB-SubCell"/>
</dbReference>
<evidence type="ECO:0000256" key="4">
    <source>
        <dbReference type="ARBA" id="ARBA00022989"/>
    </source>
</evidence>
<keyword evidence="8" id="KW-1185">Reference proteome</keyword>
<dbReference type="STRING" id="246404.A0A507EJI6"/>
<dbReference type="OrthoDB" id="1935484at2759"/>
<comment type="caution">
    <text evidence="7">The sequence shown here is derived from an EMBL/GenBank/DDBJ whole genome shotgun (WGS) entry which is preliminary data.</text>
</comment>
<keyword evidence="3 6" id="KW-0812">Transmembrane</keyword>
<organism evidence="7 8">
    <name type="scientific">Chytriomyces confervae</name>
    <dbReference type="NCBI Taxonomy" id="246404"/>
    <lineage>
        <taxon>Eukaryota</taxon>
        <taxon>Fungi</taxon>
        <taxon>Fungi incertae sedis</taxon>
        <taxon>Chytridiomycota</taxon>
        <taxon>Chytridiomycota incertae sedis</taxon>
        <taxon>Chytridiomycetes</taxon>
        <taxon>Chytridiales</taxon>
        <taxon>Chytriomycetaceae</taxon>
        <taxon>Chytriomyces</taxon>
    </lineage>
</organism>
<dbReference type="Proteomes" id="UP000320333">
    <property type="component" value="Unassembled WGS sequence"/>
</dbReference>
<dbReference type="Pfam" id="PF07690">
    <property type="entry name" value="MFS_1"/>
    <property type="match status" value="1"/>
</dbReference>
<comment type="subcellular location">
    <subcellularLocation>
        <location evidence="1">Membrane</location>
        <topology evidence="1">Multi-pass membrane protein</topology>
    </subcellularLocation>
</comment>
<name>A0A507EJI6_9FUNG</name>
<evidence type="ECO:0000256" key="3">
    <source>
        <dbReference type="ARBA" id="ARBA00022692"/>
    </source>
</evidence>
<dbReference type="PANTHER" id="PTHR43791">
    <property type="entry name" value="PERMEASE-RELATED"/>
    <property type="match status" value="1"/>
</dbReference>
<proteinExistence type="predicted"/>
<dbReference type="EMBL" id="QEAP01000601">
    <property type="protein sequence ID" value="TPX63527.1"/>
    <property type="molecule type" value="Genomic_DNA"/>
</dbReference>
<keyword evidence="2" id="KW-0813">Transport</keyword>
<feature type="transmembrane region" description="Helical" evidence="6">
    <location>
        <begin position="161"/>
        <end position="181"/>
    </location>
</feature>
<evidence type="ECO:0000256" key="6">
    <source>
        <dbReference type="SAM" id="Phobius"/>
    </source>
</evidence>
<evidence type="ECO:0008006" key="9">
    <source>
        <dbReference type="Google" id="ProtNLM"/>
    </source>
</evidence>
<evidence type="ECO:0000256" key="1">
    <source>
        <dbReference type="ARBA" id="ARBA00004141"/>
    </source>
</evidence>
<feature type="transmembrane region" description="Helical" evidence="6">
    <location>
        <begin position="221"/>
        <end position="240"/>
    </location>
</feature>
<dbReference type="Gene3D" id="1.20.1250.20">
    <property type="entry name" value="MFS general substrate transporter like domains"/>
    <property type="match status" value="1"/>
</dbReference>
<keyword evidence="4 6" id="KW-1133">Transmembrane helix</keyword>
<feature type="transmembrane region" description="Helical" evidence="6">
    <location>
        <begin position="252"/>
        <end position="270"/>
    </location>
</feature>
<dbReference type="InterPro" id="IPR011701">
    <property type="entry name" value="MFS"/>
</dbReference>
<evidence type="ECO:0000313" key="8">
    <source>
        <dbReference type="Proteomes" id="UP000320333"/>
    </source>
</evidence>
<feature type="transmembrane region" description="Helical" evidence="6">
    <location>
        <begin position="20"/>
        <end position="39"/>
    </location>
</feature>
<protein>
    <recommendedName>
        <fullName evidence="9">Major facilitator superfamily (MFS) profile domain-containing protein</fullName>
    </recommendedName>
</protein>
<evidence type="ECO:0000256" key="5">
    <source>
        <dbReference type="ARBA" id="ARBA00023136"/>
    </source>
</evidence>
<dbReference type="PANTHER" id="PTHR43791:SF65">
    <property type="entry name" value="MAJOR FACILITATOR SUPERFAMILY (MFS) PROFILE DOMAIN-CONTAINING PROTEIN-RELATED"/>
    <property type="match status" value="1"/>
</dbReference>
<feature type="transmembrane region" description="Helical" evidence="6">
    <location>
        <begin position="128"/>
        <end position="149"/>
    </location>
</feature>
<keyword evidence="5 6" id="KW-0472">Membrane</keyword>
<feature type="transmembrane region" description="Helical" evidence="6">
    <location>
        <begin position="96"/>
        <end position="116"/>
    </location>
</feature>
<evidence type="ECO:0000256" key="2">
    <source>
        <dbReference type="ARBA" id="ARBA00022448"/>
    </source>
</evidence>
<dbReference type="InterPro" id="IPR036259">
    <property type="entry name" value="MFS_trans_sf"/>
</dbReference>